<comment type="caution">
    <text evidence="1">The sequence shown here is derived from an EMBL/GenBank/DDBJ whole genome shotgun (WGS) entry which is preliminary data.</text>
</comment>
<organism evidence="1 2">
    <name type="scientific">Acanthoscelides obtectus</name>
    <name type="common">Bean weevil</name>
    <name type="synonym">Bruchus obtectus</name>
    <dbReference type="NCBI Taxonomy" id="200917"/>
    <lineage>
        <taxon>Eukaryota</taxon>
        <taxon>Metazoa</taxon>
        <taxon>Ecdysozoa</taxon>
        <taxon>Arthropoda</taxon>
        <taxon>Hexapoda</taxon>
        <taxon>Insecta</taxon>
        <taxon>Pterygota</taxon>
        <taxon>Neoptera</taxon>
        <taxon>Endopterygota</taxon>
        <taxon>Coleoptera</taxon>
        <taxon>Polyphaga</taxon>
        <taxon>Cucujiformia</taxon>
        <taxon>Chrysomeloidea</taxon>
        <taxon>Chrysomelidae</taxon>
        <taxon>Bruchinae</taxon>
        <taxon>Bruchini</taxon>
        <taxon>Acanthoscelides</taxon>
    </lineage>
</organism>
<keyword evidence="2" id="KW-1185">Reference proteome</keyword>
<evidence type="ECO:0000313" key="2">
    <source>
        <dbReference type="Proteomes" id="UP001152888"/>
    </source>
</evidence>
<accession>A0A9P0LPZ0</accession>
<sequence>MCTICNVPLCLGKQKSCFQSFHTA</sequence>
<dbReference type="AlphaFoldDB" id="A0A9P0LPZ0"/>
<dbReference type="Proteomes" id="UP001152888">
    <property type="component" value="Unassembled WGS sequence"/>
</dbReference>
<dbReference type="EMBL" id="CAKOFQ010007242">
    <property type="protein sequence ID" value="CAH1995885.1"/>
    <property type="molecule type" value="Genomic_DNA"/>
</dbReference>
<dbReference type="OrthoDB" id="5239715at2759"/>
<proteinExistence type="predicted"/>
<reference evidence="1" key="1">
    <citation type="submission" date="2022-03" db="EMBL/GenBank/DDBJ databases">
        <authorList>
            <person name="Sayadi A."/>
        </authorList>
    </citation>
    <scope>NUCLEOTIDE SEQUENCE</scope>
</reference>
<name>A0A9P0LPZ0_ACAOB</name>
<evidence type="ECO:0000313" key="1">
    <source>
        <dbReference type="EMBL" id="CAH1995885.1"/>
    </source>
</evidence>
<protein>
    <submittedName>
        <fullName evidence="1">Uncharacterized protein</fullName>
    </submittedName>
</protein>
<gene>
    <name evidence="1" type="ORF">ACAOBT_LOCUS22899</name>
</gene>